<accession>A0A090E2R8</accession>
<sequence>MILRLLRAPRHSYWRGQAPCRHNLGDRLTPQKQFLLSAKAQGVALRSAAGFLADTTLSGVSSVRLLGPSD</sequence>
<organism evidence="1 2">
    <name type="scientific">Mesorhizobium plurifarium</name>
    <dbReference type="NCBI Taxonomy" id="69974"/>
    <lineage>
        <taxon>Bacteria</taxon>
        <taxon>Pseudomonadati</taxon>
        <taxon>Pseudomonadota</taxon>
        <taxon>Alphaproteobacteria</taxon>
        <taxon>Hyphomicrobiales</taxon>
        <taxon>Phyllobacteriaceae</taxon>
        <taxon>Mesorhizobium</taxon>
    </lineage>
</organism>
<keyword evidence="2" id="KW-1185">Reference proteome</keyword>
<dbReference type="EMBL" id="CCMZ01000029">
    <property type="protein sequence ID" value="CDX21360.1"/>
    <property type="molecule type" value="Genomic_DNA"/>
</dbReference>
<dbReference type="AlphaFoldDB" id="A0A090E2R8"/>
<dbReference type="Proteomes" id="UP000045285">
    <property type="component" value="Unassembled WGS sequence"/>
</dbReference>
<evidence type="ECO:0000313" key="2">
    <source>
        <dbReference type="Proteomes" id="UP000045285"/>
    </source>
</evidence>
<reference evidence="2" key="1">
    <citation type="submission" date="2014-08" db="EMBL/GenBank/DDBJ databases">
        <authorList>
            <person name="Moulin L."/>
        </authorList>
    </citation>
    <scope>NUCLEOTIDE SEQUENCE [LARGE SCALE GENOMIC DNA]</scope>
</reference>
<evidence type="ECO:0000313" key="1">
    <source>
        <dbReference type="EMBL" id="CDX21360.1"/>
    </source>
</evidence>
<name>A0A090E2R8_MESPL</name>
<gene>
    <name evidence="1" type="ORF">MPL3356_350076</name>
</gene>
<protein>
    <submittedName>
        <fullName evidence="1">Uncharacterized protein</fullName>
    </submittedName>
</protein>
<proteinExistence type="predicted"/>